<dbReference type="Gene3D" id="4.10.60.10">
    <property type="entry name" value="Zinc finger, CCHC-type"/>
    <property type="match status" value="1"/>
</dbReference>
<dbReference type="Pfam" id="PF03732">
    <property type="entry name" value="Retrotrans_gag"/>
    <property type="match status" value="1"/>
</dbReference>
<dbReference type="RefSeq" id="XP_020082668.1">
    <property type="nucleotide sequence ID" value="XM_020227079.1"/>
</dbReference>
<dbReference type="AlphaFoldDB" id="A0A6P5EMS6"/>
<evidence type="ECO:0000313" key="3">
    <source>
        <dbReference type="Proteomes" id="UP000515123"/>
    </source>
</evidence>
<dbReference type="InterPro" id="IPR005162">
    <property type="entry name" value="Retrotrans_gag_dom"/>
</dbReference>
<dbReference type="GeneID" id="109706305"/>
<feature type="region of interest" description="Disordered" evidence="1">
    <location>
        <begin position="146"/>
        <end position="196"/>
    </location>
</feature>
<evidence type="ECO:0000256" key="1">
    <source>
        <dbReference type="SAM" id="MobiDB-lite"/>
    </source>
</evidence>
<feature type="domain" description="Retrotransposon gag" evidence="2">
    <location>
        <begin position="59"/>
        <end position="118"/>
    </location>
</feature>
<keyword evidence="3" id="KW-1185">Reference proteome</keyword>
<protein>
    <submittedName>
        <fullName evidence="4">Uncharacterized protein LOC109706305</fullName>
    </submittedName>
</protein>
<name>A0A6P5EMS6_ANACO</name>
<dbReference type="InterPro" id="IPR032567">
    <property type="entry name" value="RTL1-rel"/>
</dbReference>
<dbReference type="Proteomes" id="UP000515123">
    <property type="component" value="Unplaced"/>
</dbReference>
<reference evidence="3" key="1">
    <citation type="journal article" date="2015" name="Nat. Genet.">
        <title>The pineapple genome and the evolution of CAM photosynthesis.</title>
        <authorList>
            <person name="Ming R."/>
            <person name="VanBuren R."/>
            <person name="Wai C.M."/>
            <person name="Tang H."/>
            <person name="Schatz M.C."/>
            <person name="Bowers J.E."/>
            <person name="Lyons E."/>
            <person name="Wang M.L."/>
            <person name="Chen J."/>
            <person name="Biggers E."/>
            <person name="Zhang J."/>
            <person name="Huang L."/>
            <person name="Zhang L."/>
            <person name="Miao W."/>
            <person name="Zhang J."/>
            <person name="Ye Z."/>
            <person name="Miao C."/>
            <person name="Lin Z."/>
            <person name="Wang H."/>
            <person name="Zhou H."/>
            <person name="Yim W.C."/>
            <person name="Priest H.D."/>
            <person name="Zheng C."/>
            <person name="Woodhouse M."/>
            <person name="Edger P.P."/>
            <person name="Guyot R."/>
            <person name="Guo H.B."/>
            <person name="Guo H."/>
            <person name="Zheng G."/>
            <person name="Singh R."/>
            <person name="Sharma A."/>
            <person name="Min X."/>
            <person name="Zheng Y."/>
            <person name="Lee H."/>
            <person name="Gurtowski J."/>
            <person name="Sedlazeck F.J."/>
            <person name="Harkess A."/>
            <person name="McKain M.R."/>
            <person name="Liao Z."/>
            <person name="Fang J."/>
            <person name="Liu J."/>
            <person name="Zhang X."/>
            <person name="Zhang Q."/>
            <person name="Hu W."/>
            <person name="Qin Y."/>
            <person name="Wang K."/>
            <person name="Chen L.Y."/>
            <person name="Shirley N."/>
            <person name="Lin Y.R."/>
            <person name="Liu L.Y."/>
            <person name="Hernandez A.G."/>
            <person name="Wright C.L."/>
            <person name="Bulone V."/>
            <person name="Tuskan G.A."/>
            <person name="Heath K."/>
            <person name="Zee F."/>
            <person name="Moore P.H."/>
            <person name="Sunkar R."/>
            <person name="Leebens-Mack J.H."/>
            <person name="Mockler T."/>
            <person name="Bennetzen J.L."/>
            <person name="Freeling M."/>
            <person name="Sankoff D."/>
            <person name="Paterson A.H."/>
            <person name="Zhu X."/>
            <person name="Yang X."/>
            <person name="Smith J.A."/>
            <person name="Cushman J.C."/>
            <person name="Paull R.E."/>
            <person name="Yu Q."/>
        </authorList>
    </citation>
    <scope>NUCLEOTIDE SEQUENCE [LARGE SCALE GENOMIC DNA]</scope>
    <source>
        <strain evidence="3">cv. F153</strain>
    </source>
</reference>
<dbReference type="PANTHER" id="PTHR15503">
    <property type="entry name" value="LDOC1 RELATED"/>
    <property type="match status" value="1"/>
</dbReference>
<reference evidence="4" key="2">
    <citation type="submission" date="2025-08" db="UniProtKB">
        <authorList>
            <consortium name="RefSeq"/>
        </authorList>
    </citation>
    <scope>IDENTIFICATION</scope>
    <source>
        <tissue evidence="4">Leaf</tissue>
    </source>
</reference>
<organism evidence="3 4">
    <name type="scientific">Ananas comosus</name>
    <name type="common">Pineapple</name>
    <name type="synonym">Ananas ananas</name>
    <dbReference type="NCBI Taxonomy" id="4615"/>
    <lineage>
        <taxon>Eukaryota</taxon>
        <taxon>Viridiplantae</taxon>
        <taxon>Streptophyta</taxon>
        <taxon>Embryophyta</taxon>
        <taxon>Tracheophyta</taxon>
        <taxon>Spermatophyta</taxon>
        <taxon>Magnoliopsida</taxon>
        <taxon>Liliopsida</taxon>
        <taxon>Poales</taxon>
        <taxon>Bromeliaceae</taxon>
        <taxon>Bromelioideae</taxon>
        <taxon>Ananas</taxon>
    </lineage>
</organism>
<accession>A0A6P5EMS6</accession>
<feature type="compositionally biased region" description="Basic and acidic residues" evidence="1">
    <location>
        <begin position="147"/>
        <end position="162"/>
    </location>
</feature>
<gene>
    <name evidence="4" type="primary">LOC109706305</name>
</gene>
<evidence type="ECO:0000259" key="2">
    <source>
        <dbReference type="Pfam" id="PF03732"/>
    </source>
</evidence>
<feature type="non-terminal residue" evidence="4">
    <location>
        <position position="297"/>
    </location>
</feature>
<feature type="compositionally biased region" description="Low complexity" evidence="1">
    <location>
        <begin position="174"/>
        <end position="187"/>
    </location>
</feature>
<dbReference type="PANTHER" id="PTHR15503:SF45">
    <property type="entry name" value="RNA-DIRECTED DNA POLYMERASE HOMOLOG"/>
    <property type="match status" value="1"/>
</dbReference>
<sequence length="297" mass="33477">MEPVKERAVAVLMAFKKFKPPTFDGESVDPWVVEMWIDFMETLFEDLYTLEREKGLVFSAYFPDNEKRRLQEKFRKLHQGDRTVRKYEREFTRIVNCVPHVVQDDEDKADCFVRGLQPGVLRYVHPFKLQTFAKAVDRALWVEQGDDSVREERESDRQEARAVRPRNCSGGQSGSRQPPSQLQSQSRTPKLASNQSSGCVICGGSHRARRCALREGRCIRCGQLDHTWHDCPTGDGQPLPIATAFSSPGQVMDVQLLARSGEQGVVIRQPEGSRRAPSGQAYATQVEEPAAAGDIIA</sequence>
<evidence type="ECO:0000313" key="4">
    <source>
        <dbReference type="RefSeq" id="XP_020082668.1"/>
    </source>
</evidence>
<dbReference type="OrthoDB" id="8068363at2759"/>
<proteinExistence type="predicted"/>